<evidence type="ECO:0000313" key="6">
    <source>
        <dbReference type="Proteomes" id="UP000186895"/>
    </source>
</evidence>
<dbReference type="Proteomes" id="UP000186895">
    <property type="component" value="Unassembled WGS sequence"/>
</dbReference>
<dbReference type="InterPro" id="IPR042244">
    <property type="entry name" value="HypD_2_sf"/>
</dbReference>
<accession>A0A1N6QZG3</accession>
<dbReference type="GO" id="GO:0070025">
    <property type="term" value="F:carbon monoxide binding"/>
    <property type="evidence" value="ECO:0007669"/>
    <property type="project" value="TreeGrafter"/>
</dbReference>
<keyword evidence="2" id="KW-0479">Metal-binding</keyword>
<dbReference type="RefSeq" id="WP_076462162.1">
    <property type="nucleotide sequence ID" value="NZ_FTMN01000003.1"/>
</dbReference>
<dbReference type="GO" id="GO:0005506">
    <property type="term" value="F:iron ion binding"/>
    <property type="evidence" value="ECO:0007669"/>
    <property type="project" value="TreeGrafter"/>
</dbReference>
<dbReference type="InterPro" id="IPR002780">
    <property type="entry name" value="Hyd_form_HypD"/>
</dbReference>
<evidence type="ECO:0000256" key="2">
    <source>
        <dbReference type="ARBA" id="ARBA00022723"/>
    </source>
</evidence>
<dbReference type="EMBL" id="FTMN01000003">
    <property type="protein sequence ID" value="SIQ21975.1"/>
    <property type="molecule type" value="Genomic_DNA"/>
</dbReference>
<dbReference type="eggNOG" id="COG0409">
    <property type="taxonomic scope" value="Bacteria"/>
</dbReference>
<evidence type="ECO:0000313" key="5">
    <source>
        <dbReference type="EMBL" id="SIQ21975.1"/>
    </source>
</evidence>
<protein>
    <recommendedName>
        <fullName evidence="4">Hydrogenase maturation factor</fullName>
    </recommendedName>
</protein>
<dbReference type="AlphaFoldDB" id="A0A1N6QZG3"/>
<dbReference type="PANTHER" id="PTHR30149:SF0">
    <property type="entry name" value="HYDROGENASE MATURATION FACTOR HYPD"/>
    <property type="match status" value="1"/>
</dbReference>
<reference evidence="5 6" key="1">
    <citation type="submission" date="2017-01" db="EMBL/GenBank/DDBJ databases">
        <authorList>
            <person name="Mah S.A."/>
            <person name="Swanson W.J."/>
            <person name="Moy G.W."/>
            <person name="Vacquier V.D."/>
        </authorList>
    </citation>
    <scope>NUCLEOTIDE SEQUENCE [LARGE SCALE GENOMIC DNA]</scope>
    <source>
        <strain evidence="5 6">DSM 7027</strain>
    </source>
</reference>
<organism evidence="5 6">
    <name type="scientific">Marinobacterium stanieri</name>
    <dbReference type="NCBI Taxonomy" id="49186"/>
    <lineage>
        <taxon>Bacteria</taxon>
        <taxon>Pseudomonadati</taxon>
        <taxon>Pseudomonadota</taxon>
        <taxon>Gammaproteobacteria</taxon>
        <taxon>Oceanospirillales</taxon>
        <taxon>Oceanospirillaceae</taxon>
        <taxon>Marinobacterium</taxon>
    </lineage>
</organism>
<keyword evidence="6" id="KW-1185">Reference proteome</keyword>
<sequence>MKFVDEFRDPELAEHLLQRIKVLLNTAPLANRESVRVMEVCGGHTHTIFKYGLDRLLPSRLELIHGPGCPVCVLPRDAIDTAIEIALQPKVILASFGDALRVPGTRMSLLQARAAGADVRTVYSPMDALALAKQHPDHSVVFFAIGFETTIPATALTMLQAERENVENFTMLARHISIIPTLKALLDDPELENDGFIGPGHVSMVIGTEPYEFVAQAYGKPLVVSGFEPLDLLQSLQMVLEQLACGTSVIENQYARVVRKQGNAQAQQAISTLFEPRASDYWQGLGEVAGSGLQFRPEYSHFDAEQHFLCDASKPSDIVEQGCCDQVLKGALQPQACPLFGRVCTPSQPVSALMVSSEGACAARYLYRSGEHRDVG</sequence>
<dbReference type="InterPro" id="IPR042243">
    <property type="entry name" value="HypD_1"/>
</dbReference>
<dbReference type="Gene3D" id="6.10.20.100">
    <property type="match status" value="1"/>
</dbReference>
<comment type="similarity">
    <text evidence="1 4">Belongs to the HypD family.</text>
</comment>
<keyword evidence="3" id="KW-0408">Iron</keyword>
<evidence type="ECO:0000256" key="4">
    <source>
        <dbReference type="PIRNR" id="PIRNR005622"/>
    </source>
</evidence>
<evidence type="ECO:0000256" key="1">
    <source>
        <dbReference type="ARBA" id="ARBA00007888"/>
    </source>
</evidence>
<dbReference type="NCBIfam" id="TIGR00075">
    <property type="entry name" value="hypD"/>
    <property type="match status" value="1"/>
</dbReference>
<dbReference type="PANTHER" id="PTHR30149">
    <property type="entry name" value="HYDROGENASE PROTEIN ASSEMBLY PROTEIN HYPD"/>
    <property type="match status" value="1"/>
</dbReference>
<dbReference type="GO" id="GO:0051604">
    <property type="term" value="P:protein maturation"/>
    <property type="evidence" value="ECO:0007669"/>
    <property type="project" value="TreeGrafter"/>
</dbReference>
<dbReference type="Gene3D" id="3.40.50.11750">
    <property type="entry name" value="HypD, alpha/beta domain 1"/>
    <property type="match status" value="2"/>
</dbReference>
<dbReference type="GO" id="GO:0051539">
    <property type="term" value="F:4 iron, 4 sulfur cluster binding"/>
    <property type="evidence" value="ECO:0007669"/>
    <property type="project" value="TreeGrafter"/>
</dbReference>
<evidence type="ECO:0000256" key="3">
    <source>
        <dbReference type="ARBA" id="ARBA00023004"/>
    </source>
</evidence>
<name>A0A1N6QZG3_9GAMM</name>
<dbReference type="Pfam" id="PF01924">
    <property type="entry name" value="HypD"/>
    <property type="match status" value="1"/>
</dbReference>
<proteinExistence type="inferred from homology"/>
<dbReference type="PIRSF" id="PIRSF005622">
    <property type="entry name" value="Hydrgn_mat_hypD"/>
    <property type="match status" value="1"/>
</dbReference>
<gene>
    <name evidence="5" type="ORF">SAMN05421647_10322</name>
</gene>
<dbReference type="STRING" id="49186.SAMN05421647_10322"/>